<gene>
    <name evidence="8" type="ORF">VFPPC_10143</name>
</gene>
<keyword evidence="5 7" id="KW-0472">Membrane</keyword>
<evidence type="ECO:0000256" key="1">
    <source>
        <dbReference type="ARBA" id="ARBA00004141"/>
    </source>
</evidence>
<evidence type="ECO:0000313" key="8">
    <source>
        <dbReference type="EMBL" id="OAQ59108.1"/>
    </source>
</evidence>
<dbReference type="PANTHER" id="PTHR45649:SF16">
    <property type="entry name" value="7-KETO 8-AMINOPELARGONIC ACID TRANSPORTER"/>
    <property type="match status" value="1"/>
</dbReference>
<dbReference type="OrthoDB" id="2417308at2759"/>
<reference evidence="8 9" key="1">
    <citation type="journal article" date="2016" name="PLoS Pathog.">
        <title>Biosynthesis of antibiotic leucinostatins in bio-control fungus Purpureocillium lilacinum and their inhibition on phytophthora revealed by genome mining.</title>
        <authorList>
            <person name="Wang G."/>
            <person name="Liu Z."/>
            <person name="Lin R."/>
            <person name="Li E."/>
            <person name="Mao Z."/>
            <person name="Ling J."/>
            <person name="Yang Y."/>
            <person name="Yin W.B."/>
            <person name="Xie B."/>
        </authorList>
    </citation>
    <scope>NUCLEOTIDE SEQUENCE [LARGE SCALE GENOMIC DNA]</scope>
    <source>
        <strain evidence="8">170</strain>
    </source>
</reference>
<evidence type="ECO:0000256" key="4">
    <source>
        <dbReference type="ARBA" id="ARBA00022989"/>
    </source>
</evidence>
<protein>
    <submittedName>
        <fullName evidence="8">Amino acid transporter</fullName>
    </submittedName>
</protein>
<feature type="transmembrane region" description="Helical" evidence="7">
    <location>
        <begin position="200"/>
        <end position="218"/>
    </location>
</feature>
<feature type="transmembrane region" description="Helical" evidence="7">
    <location>
        <begin position="280"/>
        <end position="306"/>
    </location>
</feature>
<feature type="transmembrane region" description="Helical" evidence="7">
    <location>
        <begin position="385"/>
        <end position="405"/>
    </location>
</feature>
<keyword evidence="3 7" id="KW-0812">Transmembrane</keyword>
<evidence type="ECO:0000256" key="2">
    <source>
        <dbReference type="ARBA" id="ARBA00022448"/>
    </source>
</evidence>
<dbReference type="PIRSF" id="PIRSF006060">
    <property type="entry name" value="AA_transporter"/>
    <property type="match status" value="1"/>
</dbReference>
<dbReference type="Pfam" id="PF13520">
    <property type="entry name" value="AA_permease_2"/>
    <property type="match status" value="1"/>
</dbReference>
<feature type="region of interest" description="Disordered" evidence="6">
    <location>
        <begin position="1"/>
        <end position="24"/>
    </location>
</feature>
<dbReference type="STRING" id="1380566.A0A179F125"/>
<feature type="transmembrane region" description="Helical" evidence="7">
    <location>
        <begin position="81"/>
        <end position="105"/>
    </location>
</feature>
<comment type="caution">
    <text evidence="8">The sequence shown here is derived from an EMBL/GenBank/DDBJ whole genome shotgun (WGS) entry which is preliminary data.</text>
</comment>
<feature type="transmembrane region" description="Helical" evidence="7">
    <location>
        <begin position="453"/>
        <end position="475"/>
    </location>
</feature>
<feature type="compositionally biased region" description="Polar residues" evidence="6">
    <location>
        <begin position="1"/>
        <end position="18"/>
    </location>
</feature>
<feature type="transmembrane region" description="Helical" evidence="7">
    <location>
        <begin position="238"/>
        <end position="260"/>
    </location>
</feature>
<feature type="transmembrane region" description="Helical" evidence="7">
    <location>
        <begin position="170"/>
        <end position="188"/>
    </location>
</feature>
<keyword evidence="4 7" id="KW-1133">Transmembrane helix</keyword>
<evidence type="ECO:0000256" key="5">
    <source>
        <dbReference type="ARBA" id="ARBA00023136"/>
    </source>
</evidence>
<proteinExistence type="predicted"/>
<feature type="transmembrane region" description="Helical" evidence="7">
    <location>
        <begin position="126"/>
        <end position="150"/>
    </location>
</feature>
<keyword evidence="2" id="KW-0813">Transport</keyword>
<feature type="transmembrane region" description="Helical" evidence="7">
    <location>
        <begin position="45"/>
        <end position="69"/>
    </location>
</feature>
<evidence type="ECO:0000256" key="6">
    <source>
        <dbReference type="SAM" id="MobiDB-lite"/>
    </source>
</evidence>
<sequence length="526" mass="57286">MSSDTPKSTNSSGISQSPAKGYEGSSAVQHLETVMDSPDRRRHHFNVWSTIGVNYSLIGTPLSIGTYLAFNIGVGGSPVYIFGYLLAAIFQMLICISLAEMAAAYPHSSGQVYWTSIFAPRRYSRALSYWVGAFSSAAWFFWTAGTYLFAAQLLLATASAAHPGYTSEPYQLYLCYIAAAAVAVLFNIQLFRFYTIIMRGIMFYVNISAIIVLVTLLARASPKQSAQTVFVDFVNATGWSSDGFVFLLGCLPGITALNGFDSATHVTDEIPDPARQVPKVMIWTYALSSLSGLPMTIIFMFCVVNGDNLLAPIGGQPITQLFLDSTASLPLTMMLMSIYIIMFYIASGCMMTTFSRVLWSLAREQHLFLSPWLCRLGGRHELPEHAIYVATLLASLIGLLCLGPSTALNAILGSAAVCFFCSYMIPIACLLYDRSPLRSKTRTVDLGPIGGTLINILAMAWMLLLGLVLLFPQYIPVAPATMNYTIAVLAGVVLVYSVNWICYARKHYRDPRDAPSGISHALGAAA</sequence>
<dbReference type="Proteomes" id="UP000078397">
    <property type="component" value="Unassembled WGS sequence"/>
</dbReference>
<dbReference type="GO" id="GO:0016020">
    <property type="term" value="C:membrane"/>
    <property type="evidence" value="ECO:0007669"/>
    <property type="project" value="UniProtKB-SubCell"/>
</dbReference>
<accession>A0A179F125</accession>
<keyword evidence="9" id="KW-1185">Reference proteome</keyword>
<dbReference type="GO" id="GO:0022857">
    <property type="term" value="F:transmembrane transporter activity"/>
    <property type="evidence" value="ECO:0007669"/>
    <property type="project" value="InterPro"/>
</dbReference>
<dbReference type="KEGG" id="pchm:VFPPC_10143"/>
<dbReference type="GeneID" id="28852558"/>
<evidence type="ECO:0000256" key="3">
    <source>
        <dbReference type="ARBA" id="ARBA00022692"/>
    </source>
</evidence>
<feature type="transmembrane region" description="Helical" evidence="7">
    <location>
        <begin position="481"/>
        <end position="502"/>
    </location>
</feature>
<dbReference type="RefSeq" id="XP_018137163.1">
    <property type="nucleotide sequence ID" value="XM_018288564.1"/>
</dbReference>
<evidence type="ECO:0000313" key="9">
    <source>
        <dbReference type="Proteomes" id="UP000078397"/>
    </source>
</evidence>
<feature type="transmembrane region" description="Helical" evidence="7">
    <location>
        <begin position="326"/>
        <end position="346"/>
    </location>
</feature>
<organism evidence="8 9">
    <name type="scientific">Pochonia chlamydosporia 170</name>
    <dbReference type="NCBI Taxonomy" id="1380566"/>
    <lineage>
        <taxon>Eukaryota</taxon>
        <taxon>Fungi</taxon>
        <taxon>Dikarya</taxon>
        <taxon>Ascomycota</taxon>
        <taxon>Pezizomycotina</taxon>
        <taxon>Sordariomycetes</taxon>
        <taxon>Hypocreomycetidae</taxon>
        <taxon>Hypocreales</taxon>
        <taxon>Clavicipitaceae</taxon>
        <taxon>Pochonia</taxon>
    </lineage>
</organism>
<feature type="transmembrane region" description="Helical" evidence="7">
    <location>
        <begin position="411"/>
        <end position="432"/>
    </location>
</feature>
<comment type="subcellular location">
    <subcellularLocation>
        <location evidence="1">Membrane</location>
        <topology evidence="1">Multi-pass membrane protein</topology>
    </subcellularLocation>
</comment>
<dbReference type="PANTHER" id="PTHR45649">
    <property type="entry name" value="AMINO-ACID PERMEASE BAT1"/>
    <property type="match status" value="1"/>
</dbReference>
<evidence type="ECO:0000256" key="7">
    <source>
        <dbReference type="SAM" id="Phobius"/>
    </source>
</evidence>
<dbReference type="AlphaFoldDB" id="A0A179F125"/>
<dbReference type="Gene3D" id="1.20.1740.10">
    <property type="entry name" value="Amino acid/polyamine transporter I"/>
    <property type="match status" value="1"/>
</dbReference>
<dbReference type="InterPro" id="IPR002293">
    <property type="entry name" value="AA/rel_permease1"/>
</dbReference>
<name>A0A179F125_METCM</name>
<dbReference type="EMBL" id="LSBJ02000010">
    <property type="protein sequence ID" value="OAQ59108.1"/>
    <property type="molecule type" value="Genomic_DNA"/>
</dbReference>